<sequence length="159" mass="16493">MLNILLPSDGSELALDAVHHVLRLAQEGLQVSVVLANVQEPTYLYEMVLAPGAELLEASLAAGMHALEPAQALLDAAGLPYENEVGSGDPAHTLLDIAERYGCDVIVLGARGIGGLRDALLGSVSKTLLHDATIPVTVVKHAEPAESAEEAEAGAEIES</sequence>
<dbReference type="EMBL" id="SNXS01000003">
    <property type="protein sequence ID" value="TDP71350.1"/>
    <property type="molecule type" value="Genomic_DNA"/>
</dbReference>
<dbReference type="PANTHER" id="PTHR46268:SF15">
    <property type="entry name" value="UNIVERSAL STRESS PROTEIN HP_0031"/>
    <property type="match status" value="1"/>
</dbReference>
<dbReference type="OrthoDB" id="5512223at2"/>
<evidence type="ECO:0000256" key="1">
    <source>
        <dbReference type="ARBA" id="ARBA00008791"/>
    </source>
</evidence>
<comment type="similarity">
    <text evidence="1">Belongs to the universal stress protein A family.</text>
</comment>
<dbReference type="SUPFAM" id="SSF52402">
    <property type="entry name" value="Adenine nucleotide alpha hydrolases-like"/>
    <property type="match status" value="1"/>
</dbReference>
<dbReference type="CDD" id="cd00293">
    <property type="entry name" value="USP-like"/>
    <property type="match status" value="1"/>
</dbReference>
<dbReference type="InterPro" id="IPR014729">
    <property type="entry name" value="Rossmann-like_a/b/a_fold"/>
</dbReference>
<comment type="caution">
    <text evidence="3">The sequence shown here is derived from an EMBL/GenBank/DDBJ whole genome shotgun (WGS) entry which is preliminary data.</text>
</comment>
<evidence type="ECO:0000313" key="3">
    <source>
        <dbReference type="EMBL" id="TDP71350.1"/>
    </source>
</evidence>
<dbReference type="Proteomes" id="UP000295361">
    <property type="component" value="Unassembled WGS sequence"/>
</dbReference>
<dbReference type="InParanoid" id="A0A4R6QMK4"/>
<dbReference type="PRINTS" id="PR01438">
    <property type="entry name" value="UNVRSLSTRESS"/>
</dbReference>
<proteinExistence type="inferred from homology"/>
<dbReference type="PANTHER" id="PTHR46268">
    <property type="entry name" value="STRESS RESPONSE PROTEIN NHAX"/>
    <property type="match status" value="1"/>
</dbReference>
<dbReference type="RefSeq" id="WP_133701129.1">
    <property type="nucleotide sequence ID" value="NZ_SNXS01000003.1"/>
</dbReference>
<organism evidence="3 4">
    <name type="scientific">Roseateles toxinivorans</name>
    <dbReference type="NCBI Taxonomy" id="270368"/>
    <lineage>
        <taxon>Bacteria</taxon>
        <taxon>Pseudomonadati</taxon>
        <taxon>Pseudomonadota</taxon>
        <taxon>Betaproteobacteria</taxon>
        <taxon>Burkholderiales</taxon>
        <taxon>Sphaerotilaceae</taxon>
        <taxon>Roseateles</taxon>
    </lineage>
</organism>
<protein>
    <submittedName>
        <fullName evidence="3">Nucleotide-binding universal stress UspA family protein</fullName>
    </submittedName>
</protein>
<dbReference type="FunCoup" id="A0A4R6QMK4">
    <property type="interactions" value="388"/>
</dbReference>
<dbReference type="Gene3D" id="3.40.50.620">
    <property type="entry name" value="HUPs"/>
    <property type="match status" value="1"/>
</dbReference>
<name>A0A4R6QMK4_9BURK</name>
<dbReference type="AlphaFoldDB" id="A0A4R6QMK4"/>
<dbReference type="InterPro" id="IPR006015">
    <property type="entry name" value="Universal_stress_UspA"/>
</dbReference>
<evidence type="ECO:0000313" key="4">
    <source>
        <dbReference type="Proteomes" id="UP000295361"/>
    </source>
</evidence>
<dbReference type="InterPro" id="IPR006016">
    <property type="entry name" value="UspA"/>
</dbReference>
<dbReference type="Pfam" id="PF00582">
    <property type="entry name" value="Usp"/>
    <property type="match status" value="1"/>
</dbReference>
<keyword evidence="4" id="KW-1185">Reference proteome</keyword>
<gene>
    <name evidence="3" type="ORF">DES47_103331</name>
</gene>
<reference evidence="3 4" key="1">
    <citation type="submission" date="2019-03" db="EMBL/GenBank/DDBJ databases">
        <title>Genomic Encyclopedia of Type Strains, Phase IV (KMG-IV): sequencing the most valuable type-strain genomes for metagenomic binning, comparative biology and taxonomic classification.</title>
        <authorList>
            <person name="Goeker M."/>
        </authorList>
    </citation>
    <scope>NUCLEOTIDE SEQUENCE [LARGE SCALE GENOMIC DNA]</scope>
    <source>
        <strain evidence="3 4">DSM 16998</strain>
    </source>
</reference>
<feature type="domain" description="UspA" evidence="2">
    <location>
        <begin position="3"/>
        <end position="140"/>
    </location>
</feature>
<evidence type="ECO:0000259" key="2">
    <source>
        <dbReference type="Pfam" id="PF00582"/>
    </source>
</evidence>
<accession>A0A4R6QMK4</accession>